<feature type="coiled-coil region" evidence="1">
    <location>
        <begin position="199"/>
        <end position="246"/>
    </location>
</feature>
<name>A0A6C0BZ76_9ZZZZ</name>
<reference evidence="2" key="1">
    <citation type="journal article" date="2020" name="Nature">
        <title>Giant virus diversity and host interactions through global metagenomics.</title>
        <authorList>
            <person name="Schulz F."/>
            <person name="Roux S."/>
            <person name="Paez-Espino D."/>
            <person name="Jungbluth S."/>
            <person name="Walsh D.A."/>
            <person name="Denef V.J."/>
            <person name="McMahon K.D."/>
            <person name="Konstantinidis K.T."/>
            <person name="Eloe-Fadrosh E.A."/>
            <person name="Kyrpides N.C."/>
            <person name="Woyke T."/>
        </authorList>
    </citation>
    <scope>NUCLEOTIDE SEQUENCE</scope>
    <source>
        <strain evidence="2">GVMAG-M-3300020166-5</strain>
    </source>
</reference>
<dbReference type="EMBL" id="MN739279">
    <property type="protein sequence ID" value="QHS96824.1"/>
    <property type="molecule type" value="Genomic_DNA"/>
</dbReference>
<dbReference type="Pfam" id="PF19150">
    <property type="entry name" value="DUF5832"/>
    <property type="match status" value="1"/>
</dbReference>
<accession>A0A6C0BZ76</accession>
<keyword evidence="1" id="KW-0175">Coiled coil</keyword>
<sequence>MTDSTNRAKTQPAGVECRKNLDGTDNSKYIDILEEDRPLAAQKFVCMSFVSPEKILKQREQFLFNEYIKQWDMNKSLEKFNQFINFMTFKYHLDPSDVMKDFEDYCKTERDNIFVTTIEDEYKSFLDKNEDKLNVTFQKNHTFQTNVRGVKVRGSYPTQEEAEMRCKMLREVDPNHDVFVGPVGMWMPYDPDAYKTGKVEYLEDELNQLMSEKDKNELRAKNEFDKRIKETRKKAVEENIAKAKESGNLLTQSLDSEGNLVSLSGVNTIDNKLADNVAVADIRKELFGGDNIITSKTKNNDHGLSRLNTSSNKALLSGLGVIVEEDKLDTLSSSPRDNITIKPKT</sequence>
<dbReference type="AlphaFoldDB" id="A0A6C0BZ76"/>
<organism evidence="2">
    <name type="scientific">viral metagenome</name>
    <dbReference type="NCBI Taxonomy" id="1070528"/>
    <lineage>
        <taxon>unclassified sequences</taxon>
        <taxon>metagenomes</taxon>
        <taxon>organismal metagenomes</taxon>
    </lineage>
</organism>
<dbReference type="InterPro" id="IPR043872">
    <property type="entry name" value="DUF5832"/>
</dbReference>
<proteinExistence type="predicted"/>
<protein>
    <submittedName>
        <fullName evidence="2">Uncharacterized protein</fullName>
    </submittedName>
</protein>
<evidence type="ECO:0000313" key="2">
    <source>
        <dbReference type="EMBL" id="QHS96824.1"/>
    </source>
</evidence>
<evidence type="ECO:0000256" key="1">
    <source>
        <dbReference type="SAM" id="Coils"/>
    </source>
</evidence>